<feature type="compositionally biased region" description="Basic and acidic residues" evidence="1">
    <location>
        <begin position="1"/>
        <end position="14"/>
    </location>
</feature>
<protein>
    <submittedName>
        <fullName evidence="2">Uncharacterized protein</fullName>
    </submittedName>
</protein>
<sequence>MPEHRGRLGPDQVDHQAAPVGGGQPSQLPQQHLVGARYRGRRRTAGAPHQRAEQRRDLTERLQRRQVEPDRRDHRRAAAQDRVEECQALGEGEQVEPRGRQPAEVGLAELAGHAGVRRPRTPHQGQARHALGAAVLSQRVQVGVGRRVAAQPRAADQPGH</sequence>
<evidence type="ECO:0000313" key="3">
    <source>
        <dbReference type="Proteomes" id="UP000331127"/>
    </source>
</evidence>
<reference evidence="2 3" key="1">
    <citation type="submission" date="2019-10" db="EMBL/GenBank/DDBJ databases">
        <title>Whole genome shotgun sequence of Acrocarpospora macrocephala NBRC 16266.</title>
        <authorList>
            <person name="Ichikawa N."/>
            <person name="Kimura A."/>
            <person name="Kitahashi Y."/>
            <person name="Komaki H."/>
            <person name="Oguchi A."/>
        </authorList>
    </citation>
    <scope>NUCLEOTIDE SEQUENCE [LARGE SCALE GENOMIC DNA]</scope>
    <source>
        <strain evidence="2 3">NBRC 16266</strain>
    </source>
</reference>
<accession>A0A5M3WNQ5</accession>
<dbReference type="EMBL" id="BLAE01000020">
    <property type="protein sequence ID" value="GES10236.1"/>
    <property type="molecule type" value="Genomic_DNA"/>
</dbReference>
<feature type="region of interest" description="Disordered" evidence="1">
    <location>
        <begin position="107"/>
        <end position="127"/>
    </location>
</feature>
<proteinExistence type="predicted"/>
<evidence type="ECO:0000313" key="2">
    <source>
        <dbReference type="EMBL" id="GES10236.1"/>
    </source>
</evidence>
<organism evidence="2 3">
    <name type="scientific">Acrocarpospora macrocephala</name>
    <dbReference type="NCBI Taxonomy" id="150177"/>
    <lineage>
        <taxon>Bacteria</taxon>
        <taxon>Bacillati</taxon>
        <taxon>Actinomycetota</taxon>
        <taxon>Actinomycetes</taxon>
        <taxon>Streptosporangiales</taxon>
        <taxon>Streptosporangiaceae</taxon>
        <taxon>Acrocarpospora</taxon>
    </lineage>
</organism>
<feature type="region of interest" description="Disordered" evidence="1">
    <location>
        <begin position="1"/>
        <end position="81"/>
    </location>
</feature>
<evidence type="ECO:0000256" key="1">
    <source>
        <dbReference type="SAM" id="MobiDB-lite"/>
    </source>
</evidence>
<name>A0A5M3WNQ5_9ACTN</name>
<keyword evidence="3" id="KW-1185">Reference proteome</keyword>
<gene>
    <name evidence="2" type="ORF">Amac_038330</name>
</gene>
<dbReference type="Proteomes" id="UP000331127">
    <property type="component" value="Unassembled WGS sequence"/>
</dbReference>
<comment type="caution">
    <text evidence="2">The sequence shown here is derived from an EMBL/GenBank/DDBJ whole genome shotgun (WGS) entry which is preliminary data.</text>
</comment>
<dbReference type="AlphaFoldDB" id="A0A5M3WNQ5"/>
<feature type="compositionally biased region" description="Basic and acidic residues" evidence="1">
    <location>
        <begin position="50"/>
        <end position="81"/>
    </location>
</feature>